<protein>
    <recommendedName>
        <fullName evidence="4">SMP-30/Gluconolactonase/LRE-like region domain-containing protein</fullName>
    </recommendedName>
</protein>
<evidence type="ECO:0000256" key="1">
    <source>
        <dbReference type="SAM" id="SignalP"/>
    </source>
</evidence>
<keyword evidence="1" id="KW-0732">Signal</keyword>
<dbReference type="Proteomes" id="UP001174839">
    <property type="component" value="Unassembled WGS sequence"/>
</dbReference>
<comment type="caution">
    <text evidence="2">The sequence shown here is derived from an EMBL/GenBank/DDBJ whole genome shotgun (WGS) entry which is preliminary data.</text>
</comment>
<feature type="signal peptide" evidence="1">
    <location>
        <begin position="1"/>
        <end position="26"/>
    </location>
</feature>
<evidence type="ECO:0008006" key="4">
    <source>
        <dbReference type="Google" id="ProtNLM"/>
    </source>
</evidence>
<evidence type="ECO:0000313" key="2">
    <source>
        <dbReference type="EMBL" id="MDM9632190.1"/>
    </source>
</evidence>
<dbReference type="RefSeq" id="WP_289725555.1">
    <property type="nucleotide sequence ID" value="NZ_JAUDUY010000006.1"/>
</dbReference>
<proteinExistence type="predicted"/>
<gene>
    <name evidence="2" type="ORF">QU605_11950</name>
</gene>
<reference evidence="2" key="1">
    <citation type="submission" date="2023-06" db="EMBL/GenBank/DDBJ databases">
        <title>Robiginitalea aurantiacus sp. nov. and Algoriphagus sediminis sp. nov., isolated from coastal sediment.</title>
        <authorList>
            <person name="Zhou Z.Y."/>
            <person name="An J."/>
            <person name="Jia Y.W."/>
            <person name="Du Z.J."/>
        </authorList>
    </citation>
    <scope>NUCLEOTIDE SEQUENCE</scope>
    <source>
        <strain evidence="2">M39</strain>
    </source>
</reference>
<name>A0ABT7WGY6_9FLAO</name>
<sequence length="332" mass="36498">MRKYCFTLLLLGIMALPFNLTGQLHAKWKGALSEIVHESSGLLLLNNRWVTLNDSGNAPILYEMDTTSLEVVREVTISNAVNTDWEALSADATHIYIGDFGNNLGKRNDLRILRVPKTEYLKKDIVEAEVISFSYEDQVNFSGKGNSDWDAEALIAGPDSLWVFTKQWQKKGTTVYSLPKSPGRHIAQKGASFNVRGLVTDAALDPNKDLWYLLGYTGELQPFILQVPAESPAAGFPVNTKKHALTVGFVKEKGIVVKTEEALVMGVEALTLTEPPVPIGFAQAEGLAISPNGDLFISSEAFDRKIISLPSGLYHIPFKSLMPLHQAKAGER</sequence>
<keyword evidence="3" id="KW-1185">Reference proteome</keyword>
<feature type="chain" id="PRO_5046272788" description="SMP-30/Gluconolactonase/LRE-like region domain-containing protein" evidence="1">
    <location>
        <begin position="27"/>
        <end position="332"/>
    </location>
</feature>
<organism evidence="2 3">
    <name type="scientific">Robiginitalea aurantiaca</name>
    <dbReference type="NCBI Taxonomy" id="3056915"/>
    <lineage>
        <taxon>Bacteria</taxon>
        <taxon>Pseudomonadati</taxon>
        <taxon>Bacteroidota</taxon>
        <taxon>Flavobacteriia</taxon>
        <taxon>Flavobacteriales</taxon>
        <taxon>Flavobacteriaceae</taxon>
        <taxon>Robiginitalea</taxon>
    </lineage>
</organism>
<evidence type="ECO:0000313" key="3">
    <source>
        <dbReference type="Proteomes" id="UP001174839"/>
    </source>
</evidence>
<accession>A0ABT7WGY6</accession>
<dbReference type="EMBL" id="JAUDUY010000006">
    <property type="protein sequence ID" value="MDM9632190.1"/>
    <property type="molecule type" value="Genomic_DNA"/>
</dbReference>